<dbReference type="OrthoDB" id="3998355at2"/>
<keyword evidence="3" id="KW-0547">Nucleotide-binding</keyword>
<dbReference type="PANTHER" id="PTHR43085:SF1">
    <property type="entry name" value="PSEUDOURIDINE KINASE-RELATED"/>
    <property type="match status" value="1"/>
</dbReference>
<reference evidence="9 10" key="1">
    <citation type="submission" date="2019-07" db="EMBL/GenBank/DDBJ databases">
        <authorList>
            <person name="Zhu P."/>
        </authorList>
    </citation>
    <scope>NUCLEOTIDE SEQUENCE [LARGE SCALE GENOMIC DNA]</scope>
    <source>
        <strain evidence="9 10">SSL-25</strain>
    </source>
</reference>
<dbReference type="InterPro" id="IPR050306">
    <property type="entry name" value="PfkB_Carbo_kinase"/>
</dbReference>
<keyword evidence="4 9" id="KW-0418">Kinase</keyword>
<keyword evidence="10" id="KW-1185">Reference proteome</keyword>
<name>A0A5B8IT20_9ACTN</name>
<evidence type="ECO:0000256" key="2">
    <source>
        <dbReference type="ARBA" id="ARBA00022679"/>
    </source>
</evidence>
<dbReference type="Proteomes" id="UP000320580">
    <property type="component" value="Chromosome"/>
</dbReference>
<feature type="domain" description="Carbohydrate kinase PfkB" evidence="7">
    <location>
        <begin position="73"/>
        <end position="313"/>
    </location>
</feature>
<evidence type="ECO:0000259" key="8">
    <source>
        <dbReference type="Pfam" id="PF10137"/>
    </source>
</evidence>
<dbReference type="Pfam" id="PF10137">
    <property type="entry name" value="CAP12-PCTIR_TIR"/>
    <property type="match status" value="1"/>
</dbReference>
<protein>
    <submittedName>
        <fullName evidence="9">Carbohydrate kinase family protein</fullName>
    </submittedName>
</protein>
<dbReference type="EMBL" id="CP042266">
    <property type="protein sequence ID" value="QDY80849.1"/>
    <property type="molecule type" value="Genomic_DNA"/>
</dbReference>
<dbReference type="Pfam" id="PF00294">
    <property type="entry name" value="PfkB"/>
    <property type="match status" value="1"/>
</dbReference>
<evidence type="ECO:0000256" key="3">
    <source>
        <dbReference type="ARBA" id="ARBA00022741"/>
    </source>
</evidence>
<evidence type="ECO:0000256" key="4">
    <source>
        <dbReference type="ARBA" id="ARBA00022777"/>
    </source>
</evidence>
<gene>
    <name evidence="9" type="ORF">FQU76_08175</name>
</gene>
<evidence type="ECO:0000313" key="9">
    <source>
        <dbReference type="EMBL" id="QDY80849.1"/>
    </source>
</evidence>
<organism evidence="9 10">
    <name type="scientific">Streptomyces qinzhouensis</name>
    <dbReference type="NCBI Taxonomy" id="2599401"/>
    <lineage>
        <taxon>Bacteria</taxon>
        <taxon>Bacillati</taxon>
        <taxon>Actinomycetota</taxon>
        <taxon>Actinomycetes</taxon>
        <taxon>Kitasatosporales</taxon>
        <taxon>Streptomycetaceae</taxon>
        <taxon>Streptomyces</taxon>
    </lineage>
</organism>
<dbReference type="GO" id="GO:0016301">
    <property type="term" value="F:kinase activity"/>
    <property type="evidence" value="ECO:0007669"/>
    <property type="project" value="UniProtKB-KW"/>
</dbReference>
<keyword evidence="5" id="KW-0067">ATP-binding</keyword>
<feature type="domain" description="CD-NTase-associated protein 12/Pycsar effector protein TIR" evidence="8">
    <location>
        <begin position="444"/>
        <end position="514"/>
    </location>
</feature>
<dbReference type="GO" id="GO:0005524">
    <property type="term" value="F:ATP binding"/>
    <property type="evidence" value="ECO:0007669"/>
    <property type="project" value="UniProtKB-KW"/>
</dbReference>
<dbReference type="InterPro" id="IPR019302">
    <property type="entry name" value="CAP12/PCTIR_TIR_dom"/>
</dbReference>
<feature type="region of interest" description="Disordered" evidence="6">
    <location>
        <begin position="404"/>
        <end position="434"/>
    </location>
</feature>
<dbReference type="PANTHER" id="PTHR43085">
    <property type="entry name" value="HEXOKINASE FAMILY MEMBER"/>
    <property type="match status" value="1"/>
</dbReference>
<dbReference type="SUPFAM" id="SSF53613">
    <property type="entry name" value="Ribokinase-like"/>
    <property type="match status" value="1"/>
</dbReference>
<comment type="similarity">
    <text evidence="1">Belongs to the carbohydrate kinase PfkB family.</text>
</comment>
<evidence type="ECO:0000256" key="5">
    <source>
        <dbReference type="ARBA" id="ARBA00022840"/>
    </source>
</evidence>
<dbReference type="InterPro" id="IPR011611">
    <property type="entry name" value="PfkB_dom"/>
</dbReference>
<keyword evidence="2" id="KW-0808">Transferase</keyword>
<evidence type="ECO:0000259" key="7">
    <source>
        <dbReference type="Pfam" id="PF00294"/>
    </source>
</evidence>
<accession>A0A5B8IT20</accession>
<dbReference type="AlphaFoldDB" id="A0A5B8IT20"/>
<evidence type="ECO:0000256" key="1">
    <source>
        <dbReference type="ARBA" id="ARBA00010688"/>
    </source>
</evidence>
<dbReference type="Gene3D" id="3.40.1190.20">
    <property type="match status" value="1"/>
</dbReference>
<sequence length="544" mass="58023">MIGVGALNVDYIASASGLSRRTAEQVHESVARFEWNTEGPVDQTTVAKAIERLGSAALDASLGGSAWLTVYTLAQLRLDIRLGYVGVAGRIETPGLSFLGQMDELGIDRQWVARRPDLTAGVCLSYLDDVERVMLTHPGANFAMADHLAAHADEIAGYLAGARIVHVTSFLDDRTPAVLADVLGEAKRRGPGMRISFDPGFDWAQNPSPGVEAVLGLSDLVFVNHRELKALGGYAVGESDDVLASRVLERVPRATLFVTKRYDAVEAYRTAGGGLLARRFRLRRRIREGTVEDATGAGDVFAASVLAALASGRLQVELGARLGLDLSRQRAGRWRGGTGAGVGLPRIGDGLLTTPEDPAGPGSRPRAVLVASEGSRGGGDRLDRFLTQDLALRVDRIDLSAVAADGHRPLPGPARPAEGPPAGGFPPDGPRTGRVPGRPPGWSAMEERLARCGFAVCVLTATQVMAGGSRRVGERLVHQVGLFQGCYGFGRVALLTEEGCEAPSNIAGLIRLDFPPGRVESVFWELERMLAREGFLQGRQLHDR</sequence>
<proteinExistence type="inferred from homology"/>
<dbReference type="KEGG" id="sqz:FQU76_08175"/>
<evidence type="ECO:0000256" key="6">
    <source>
        <dbReference type="SAM" id="MobiDB-lite"/>
    </source>
</evidence>
<evidence type="ECO:0000313" key="10">
    <source>
        <dbReference type="Proteomes" id="UP000320580"/>
    </source>
</evidence>
<dbReference type="InterPro" id="IPR029056">
    <property type="entry name" value="Ribokinase-like"/>
</dbReference>